<protein>
    <submittedName>
        <fullName evidence="1">Uncharacterized protein</fullName>
    </submittedName>
</protein>
<accession>A0A0S3SR84</accession>
<keyword evidence="2" id="KW-1185">Reference proteome</keyword>
<dbReference type="Proteomes" id="UP000291084">
    <property type="component" value="Chromosome 8"/>
</dbReference>
<feature type="non-terminal residue" evidence="1">
    <location>
        <position position="1"/>
    </location>
</feature>
<reference evidence="1 2" key="1">
    <citation type="journal article" date="2015" name="Sci. Rep.">
        <title>The power of single molecule real-time sequencing technology in the de novo assembly of a eukaryotic genome.</title>
        <authorList>
            <person name="Sakai H."/>
            <person name="Naito K."/>
            <person name="Ogiso-Tanaka E."/>
            <person name="Takahashi Y."/>
            <person name="Iseki K."/>
            <person name="Muto C."/>
            <person name="Satou K."/>
            <person name="Teruya K."/>
            <person name="Shiroma A."/>
            <person name="Shimoji M."/>
            <person name="Hirano T."/>
            <person name="Itoh T."/>
            <person name="Kaga A."/>
            <person name="Tomooka N."/>
        </authorList>
    </citation>
    <scope>NUCLEOTIDE SEQUENCE [LARGE SCALE GENOMIC DNA]</scope>
    <source>
        <strain evidence="2">cv. Shumari</strain>
    </source>
</reference>
<name>A0A0S3SR84_PHAAN</name>
<sequence>INKFSCPFCSVSDSEKKPTFFSLFRLRSASFKPYISFTHKTQHHLCTFPSKLCQINATVSPMFVSLFTSPFGKARKMFRKDDGEQRTLSDMR</sequence>
<gene>
    <name evidence="1" type="primary">Vigan.08G204900</name>
    <name evidence="1" type="ORF">VIGAN_08204900</name>
</gene>
<evidence type="ECO:0000313" key="2">
    <source>
        <dbReference type="Proteomes" id="UP000291084"/>
    </source>
</evidence>
<dbReference type="EMBL" id="AP015041">
    <property type="protein sequence ID" value="BAT95345.1"/>
    <property type="molecule type" value="Genomic_DNA"/>
</dbReference>
<evidence type="ECO:0000313" key="1">
    <source>
        <dbReference type="EMBL" id="BAT95345.1"/>
    </source>
</evidence>
<dbReference type="AlphaFoldDB" id="A0A0S3SR84"/>
<proteinExistence type="predicted"/>
<organism evidence="1 2">
    <name type="scientific">Vigna angularis var. angularis</name>
    <dbReference type="NCBI Taxonomy" id="157739"/>
    <lineage>
        <taxon>Eukaryota</taxon>
        <taxon>Viridiplantae</taxon>
        <taxon>Streptophyta</taxon>
        <taxon>Embryophyta</taxon>
        <taxon>Tracheophyta</taxon>
        <taxon>Spermatophyta</taxon>
        <taxon>Magnoliopsida</taxon>
        <taxon>eudicotyledons</taxon>
        <taxon>Gunneridae</taxon>
        <taxon>Pentapetalae</taxon>
        <taxon>rosids</taxon>
        <taxon>fabids</taxon>
        <taxon>Fabales</taxon>
        <taxon>Fabaceae</taxon>
        <taxon>Papilionoideae</taxon>
        <taxon>50 kb inversion clade</taxon>
        <taxon>NPAAA clade</taxon>
        <taxon>indigoferoid/millettioid clade</taxon>
        <taxon>Phaseoleae</taxon>
        <taxon>Vigna</taxon>
    </lineage>
</organism>